<dbReference type="EMBL" id="BSXN01000917">
    <property type="protein sequence ID" value="GME70555.1"/>
    <property type="molecule type" value="Genomic_DNA"/>
</dbReference>
<dbReference type="InterPro" id="IPR036575">
    <property type="entry name" value="TFIIS_cen_dom_sf"/>
</dbReference>
<keyword evidence="8" id="KW-0238">DNA-binding</keyword>
<dbReference type="CDD" id="cd13749">
    <property type="entry name" value="Zn-ribbon_TFIIS"/>
    <property type="match status" value="1"/>
</dbReference>
<dbReference type="SMART" id="SM00510">
    <property type="entry name" value="TFS2M"/>
    <property type="match status" value="1"/>
</dbReference>
<proteinExistence type="inferred from homology"/>
<dbReference type="SMART" id="SM00440">
    <property type="entry name" value="ZnF_C2C2"/>
    <property type="match status" value="1"/>
</dbReference>
<evidence type="ECO:0000256" key="9">
    <source>
        <dbReference type="SAM" id="MobiDB-lite"/>
    </source>
</evidence>
<dbReference type="Gene3D" id="2.20.25.10">
    <property type="match status" value="1"/>
</dbReference>
<dbReference type="Gene3D" id="1.20.930.10">
    <property type="entry name" value="Conserved domain common to transcription factors TFIIS, elongin A, CRSP70"/>
    <property type="match status" value="1"/>
</dbReference>
<dbReference type="InterPro" id="IPR003617">
    <property type="entry name" value="TFIIS/CRSP70_N_sub"/>
</dbReference>
<comment type="subcellular location">
    <subcellularLocation>
        <location evidence="1 7 8">Nucleus</location>
    </subcellularLocation>
</comment>
<evidence type="ECO:0000256" key="4">
    <source>
        <dbReference type="ARBA" id="ARBA00022833"/>
    </source>
</evidence>
<evidence type="ECO:0000256" key="7">
    <source>
        <dbReference type="PROSITE-ProRule" id="PRU00649"/>
    </source>
</evidence>
<dbReference type="GO" id="GO:0006368">
    <property type="term" value="P:transcription elongation by RNA polymerase II"/>
    <property type="evidence" value="ECO:0007669"/>
    <property type="project" value="InterPro"/>
</dbReference>
<dbReference type="InterPro" id="IPR035441">
    <property type="entry name" value="TFIIS/LEDGF_dom_sf"/>
</dbReference>
<dbReference type="FunFam" id="2.20.25.10:FF:000001">
    <property type="entry name" value="Probable Transcription elongation factor S-II"/>
    <property type="match status" value="1"/>
</dbReference>
<protein>
    <recommendedName>
        <fullName evidence="8">Transcription elongation factor</fullName>
    </recommendedName>
</protein>
<dbReference type="Pfam" id="PF07500">
    <property type="entry name" value="TFIIS_M"/>
    <property type="match status" value="1"/>
</dbReference>
<evidence type="ECO:0000313" key="14">
    <source>
        <dbReference type="Proteomes" id="UP001165120"/>
    </source>
</evidence>
<feature type="domain" description="TFIIS N-terminal" evidence="11">
    <location>
        <begin position="1"/>
        <end position="78"/>
    </location>
</feature>
<evidence type="ECO:0000259" key="10">
    <source>
        <dbReference type="PROSITE" id="PS51133"/>
    </source>
</evidence>
<dbReference type="GO" id="GO:0006362">
    <property type="term" value="P:transcription elongation by RNA polymerase I"/>
    <property type="evidence" value="ECO:0007669"/>
    <property type="project" value="TreeGrafter"/>
</dbReference>
<dbReference type="SUPFAM" id="SSF46942">
    <property type="entry name" value="Elongation factor TFIIS domain 2"/>
    <property type="match status" value="1"/>
</dbReference>
<keyword evidence="14" id="KW-1185">Reference proteome</keyword>
<keyword evidence="8" id="KW-0804">Transcription</keyword>
<dbReference type="PANTHER" id="PTHR11477:SF0">
    <property type="entry name" value="IP08861P-RELATED"/>
    <property type="match status" value="1"/>
</dbReference>
<dbReference type="Gene3D" id="1.10.472.30">
    <property type="entry name" value="Transcription elongation factor S-II, central domain"/>
    <property type="match status" value="1"/>
</dbReference>
<keyword evidence="5 7" id="KW-0539">Nucleus</keyword>
<dbReference type="PROSITE" id="PS00466">
    <property type="entry name" value="ZF_TFIIS_1"/>
    <property type="match status" value="1"/>
</dbReference>
<evidence type="ECO:0000256" key="3">
    <source>
        <dbReference type="ARBA" id="ARBA00022771"/>
    </source>
</evidence>
<dbReference type="Pfam" id="PF01096">
    <property type="entry name" value="Zn_ribbon_TFIIS"/>
    <property type="match status" value="1"/>
</dbReference>
<evidence type="ECO:0000259" key="12">
    <source>
        <dbReference type="PROSITE" id="PS51321"/>
    </source>
</evidence>
<dbReference type="GO" id="GO:0031440">
    <property type="term" value="P:regulation of mRNA 3'-end processing"/>
    <property type="evidence" value="ECO:0007669"/>
    <property type="project" value="TreeGrafter"/>
</dbReference>
<dbReference type="NCBIfam" id="TIGR01385">
    <property type="entry name" value="TFSII"/>
    <property type="match status" value="1"/>
</dbReference>
<evidence type="ECO:0000256" key="5">
    <source>
        <dbReference type="ARBA" id="ARBA00023242"/>
    </source>
</evidence>
<dbReference type="GO" id="GO:0031564">
    <property type="term" value="P:transcription antitermination"/>
    <property type="evidence" value="ECO:0007669"/>
    <property type="project" value="TreeGrafter"/>
</dbReference>
<feature type="region of interest" description="Disordered" evidence="9">
    <location>
        <begin position="76"/>
        <end position="154"/>
    </location>
</feature>
<feature type="domain" description="TFIIS central" evidence="12">
    <location>
        <begin position="164"/>
        <end position="279"/>
    </location>
</feature>
<dbReference type="SMART" id="SM00509">
    <property type="entry name" value="TFS2N"/>
    <property type="match status" value="1"/>
</dbReference>
<dbReference type="InterPro" id="IPR017923">
    <property type="entry name" value="TFIIS_N"/>
</dbReference>
<feature type="compositionally biased region" description="Low complexity" evidence="9">
    <location>
        <begin position="121"/>
        <end position="134"/>
    </location>
</feature>
<comment type="similarity">
    <text evidence="8">Belongs to the TFS-II family.</text>
</comment>
<evidence type="ECO:0000256" key="8">
    <source>
        <dbReference type="RuleBase" id="RU368078"/>
    </source>
</evidence>
<dbReference type="InterPro" id="IPR003618">
    <property type="entry name" value="TFIIS_cen_dom"/>
</dbReference>
<dbReference type="GO" id="GO:0001139">
    <property type="term" value="F:RNA polymerase II complex recruiting activity"/>
    <property type="evidence" value="ECO:0007669"/>
    <property type="project" value="TreeGrafter"/>
</dbReference>
<comment type="caution">
    <text evidence="13">The sequence shown here is derived from an EMBL/GenBank/DDBJ whole genome shotgun (WGS) entry which is preliminary data.</text>
</comment>
<dbReference type="InterPro" id="IPR006289">
    <property type="entry name" value="TFSII"/>
</dbReference>
<feature type="compositionally biased region" description="Low complexity" evidence="9">
    <location>
        <begin position="83"/>
        <end position="113"/>
    </location>
</feature>
<dbReference type="PROSITE" id="PS51133">
    <property type="entry name" value="ZF_TFIIS_2"/>
    <property type="match status" value="1"/>
</dbReference>
<evidence type="ECO:0000256" key="2">
    <source>
        <dbReference type="ARBA" id="ARBA00022723"/>
    </source>
</evidence>
<dbReference type="Pfam" id="PF08711">
    <property type="entry name" value="Med26"/>
    <property type="match status" value="1"/>
</dbReference>
<dbReference type="FunFam" id="1.10.472.30:FF:000003">
    <property type="entry name" value="Transcription elongation factor S-II"/>
    <property type="match status" value="1"/>
</dbReference>
<keyword evidence="3 6" id="KW-0863">Zinc-finger</keyword>
<dbReference type="SUPFAM" id="SSF47676">
    <property type="entry name" value="Conserved domain common to transcription factors TFIIS, elongin A, CRSP70"/>
    <property type="match status" value="1"/>
</dbReference>
<keyword evidence="2 8" id="KW-0479">Metal-binding</keyword>
<dbReference type="PROSITE" id="PS51321">
    <property type="entry name" value="TFIIS_CENTRAL"/>
    <property type="match status" value="1"/>
</dbReference>
<dbReference type="InterPro" id="IPR035100">
    <property type="entry name" value="TF_IIS-typ"/>
</dbReference>
<reference evidence="13" key="1">
    <citation type="submission" date="2023-04" db="EMBL/GenBank/DDBJ databases">
        <title>Candida boidinii NBRC 10035.</title>
        <authorList>
            <person name="Ichikawa N."/>
            <person name="Sato H."/>
            <person name="Tonouchi N."/>
        </authorList>
    </citation>
    <scope>NUCLEOTIDE SEQUENCE</scope>
    <source>
        <strain evidence="13">NBRC 10035</strain>
    </source>
</reference>
<dbReference type="PROSITE" id="PS51319">
    <property type="entry name" value="TFIIS_N"/>
    <property type="match status" value="1"/>
</dbReference>
<dbReference type="GO" id="GO:0008270">
    <property type="term" value="F:zinc ion binding"/>
    <property type="evidence" value="ECO:0007669"/>
    <property type="project" value="UniProtKB-UniRule"/>
</dbReference>
<dbReference type="GO" id="GO:0000977">
    <property type="term" value="F:RNA polymerase II transcription regulatory region sequence-specific DNA binding"/>
    <property type="evidence" value="ECO:0007669"/>
    <property type="project" value="TreeGrafter"/>
</dbReference>
<evidence type="ECO:0000313" key="13">
    <source>
        <dbReference type="EMBL" id="GME70555.1"/>
    </source>
</evidence>
<dbReference type="SUPFAM" id="SSF57783">
    <property type="entry name" value="Zinc beta-ribbon"/>
    <property type="match status" value="1"/>
</dbReference>
<accession>A0A9W6SYS6</accession>
<dbReference type="GO" id="GO:0005634">
    <property type="term" value="C:nucleus"/>
    <property type="evidence" value="ECO:0007669"/>
    <property type="project" value="UniProtKB-SubCell"/>
</dbReference>
<feature type="domain" description="TFIIS-type" evidence="10">
    <location>
        <begin position="282"/>
        <end position="322"/>
    </location>
</feature>
<name>A0A9W6SYS6_CANBO</name>
<sequence>MDAKETKAIINNLEKETNTKTILELLTVLKTDVKPTEKFLRETKVGVAVNKLRQNSNSEISLLAKKIVKLWKEKVSEEKKNKNNGNNSSNNNNNNNSNNGQHSSNSNSKNSNGNDKDSTNKENSPSSPKKNSTIKTEDGSKYVTTKPRTPENDGIKVNMYDDSTRNGSIKGLYSALAIGSEVLPKSILKVSISIEEESYKLEYGKINDNYRNKMRSLIMNLRNKNNPELRKRVLNHEIQPSKFVKMTNQEMAPESLKETIKKLHQENLFNAQGAVEKKAVTDRFVCGKCKKREVSYYQMQTRSADEPLTTFCTCENCGNRWKFC</sequence>
<evidence type="ECO:0000256" key="1">
    <source>
        <dbReference type="ARBA" id="ARBA00004123"/>
    </source>
</evidence>
<evidence type="ECO:0000256" key="6">
    <source>
        <dbReference type="PROSITE-ProRule" id="PRU00472"/>
    </source>
</evidence>
<dbReference type="PIRSF" id="PIRSF006704">
    <property type="entry name" value="TF_IIS"/>
    <property type="match status" value="1"/>
</dbReference>
<organism evidence="13 14">
    <name type="scientific">Candida boidinii</name>
    <name type="common">Yeast</name>
    <dbReference type="NCBI Taxonomy" id="5477"/>
    <lineage>
        <taxon>Eukaryota</taxon>
        <taxon>Fungi</taxon>
        <taxon>Dikarya</taxon>
        <taxon>Ascomycota</taxon>
        <taxon>Saccharomycotina</taxon>
        <taxon>Pichiomycetes</taxon>
        <taxon>Pichiales</taxon>
        <taxon>Pichiaceae</taxon>
        <taxon>Ogataea</taxon>
        <taxon>Ogataea/Candida clade</taxon>
    </lineage>
</organism>
<keyword evidence="4 8" id="KW-0862">Zinc</keyword>
<dbReference type="InterPro" id="IPR001222">
    <property type="entry name" value="Znf_TFIIS"/>
</dbReference>
<dbReference type="AlphaFoldDB" id="A0A9W6SYS6"/>
<gene>
    <name evidence="13" type="ORF">Cboi02_000287500</name>
</gene>
<dbReference type="PANTHER" id="PTHR11477">
    <property type="entry name" value="TRANSCRIPTION FACTOR S-II ZINC FINGER DOMAIN-CONTAINING PROTEIN"/>
    <property type="match status" value="1"/>
</dbReference>
<comment type="function">
    <text evidence="8">Necessary for efficient RNA polymerase II transcription elongation past template-encoded arresting sites.</text>
</comment>
<dbReference type="Proteomes" id="UP001165120">
    <property type="component" value="Unassembled WGS sequence"/>
</dbReference>
<evidence type="ECO:0000259" key="11">
    <source>
        <dbReference type="PROSITE" id="PS51319"/>
    </source>
</evidence>
<keyword evidence="8" id="KW-0805">Transcription regulation</keyword>